<dbReference type="Proteomes" id="UP000297963">
    <property type="component" value="Unassembled WGS sequence"/>
</dbReference>
<evidence type="ECO:0000313" key="10">
    <source>
        <dbReference type="Proteomes" id="UP000199681"/>
    </source>
</evidence>
<keyword evidence="4 6" id="KW-1133">Transmembrane helix</keyword>
<keyword evidence="3 6" id="KW-0812">Transmembrane</keyword>
<evidence type="ECO:0000256" key="2">
    <source>
        <dbReference type="ARBA" id="ARBA00022475"/>
    </source>
</evidence>
<comment type="caution">
    <text evidence="9">The sequence shown here is derived from an EMBL/GenBank/DDBJ whole genome shotgun (WGS) entry which is preliminary data.</text>
</comment>
<evidence type="ECO:0000259" key="7">
    <source>
        <dbReference type="PROSITE" id="PS50850"/>
    </source>
</evidence>
<dbReference type="EMBL" id="FOPW01000004">
    <property type="protein sequence ID" value="SFH37352.1"/>
    <property type="molecule type" value="Genomic_DNA"/>
</dbReference>
<protein>
    <submittedName>
        <fullName evidence="9">MFS transporter</fullName>
    </submittedName>
    <submittedName>
        <fullName evidence="8">Predicted arabinose efflux permease, MFS family</fullName>
    </submittedName>
</protein>
<dbReference type="CDD" id="cd06173">
    <property type="entry name" value="MFS_MefA_like"/>
    <property type="match status" value="1"/>
</dbReference>
<dbReference type="Gene3D" id="1.20.1250.20">
    <property type="entry name" value="MFS general substrate transporter like domains"/>
    <property type="match status" value="1"/>
</dbReference>
<evidence type="ECO:0000313" key="8">
    <source>
        <dbReference type="EMBL" id="SFH37352.1"/>
    </source>
</evidence>
<feature type="transmembrane region" description="Helical" evidence="6">
    <location>
        <begin position="305"/>
        <end position="326"/>
    </location>
</feature>
<dbReference type="GO" id="GO:0005886">
    <property type="term" value="C:plasma membrane"/>
    <property type="evidence" value="ECO:0007669"/>
    <property type="project" value="UniProtKB-SubCell"/>
</dbReference>
<dbReference type="PROSITE" id="PS50850">
    <property type="entry name" value="MFS"/>
    <property type="match status" value="1"/>
</dbReference>
<dbReference type="STRING" id="995038.SAMN05216274_10453"/>
<evidence type="ECO:0000313" key="11">
    <source>
        <dbReference type="Proteomes" id="UP000297963"/>
    </source>
</evidence>
<dbReference type="Proteomes" id="UP000199681">
    <property type="component" value="Unassembled WGS sequence"/>
</dbReference>
<evidence type="ECO:0000313" key="9">
    <source>
        <dbReference type="EMBL" id="TFB89484.1"/>
    </source>
</evidence>
<dbReference type="PANTHER" id="PTHR23513:SF6">
    <property type="entry name" value="MAJOR FACILITATOR SUPERFAMILY ASSOCIATED DOMAIN-CONTAINING PROTEIN"/>
    <property type="match status" value="1"/>
</dbReference>
<evidence type="ECO:0000256" key="3">
    <source>
        <dbReference type="ARBA" id="ARBA00022692"/>
    </source>
</evidence>
<dbReference type="PANTHER" id="PTHR23513">
    <property type="entry name" value="INTEGRAL MEMBRANE EFFLUX PROTEIN-RELATED"/>
    <property type="match status" value="1"/>
</dbReference>
<name>A0A1I2ZHL6_9MICO</name>
<feature type="transmembrane region" description="Helical" evidence="6">
    <location>
        <begin position="12"/>
        <end position="33"/>
    </location>
</feature>
<accession>A0A1I2ZHL6</accession>
<dbReference type="SUPFAM" id="SSF103473">
    <property type="entry name" value="MFS general substrate transporter"/>
    <property type="match status" value="1"/>
</dbReference>
<dbReference type="EMBL" id="SOFE01000001">
    <property type="protein sequence ID" value="TFB89484.1"/>
    <property type="molecule type" value="Genomic_DNA"/>
</dbReference>
<comment type="subcellular location">
    <subcellularLocation>
        <location evidence="1">Cell membrane</location>
        <topology evidence="1">Multi-pass membrane protein</topology>
    </subcellularLocation>
</comment>
<keyword evidence="5 6" id="KW-0472">Membrane</keyword>
<dbReference type="InterPro" id="IPR011701">
    <property type="entry name" value="MFS"/>
</dbReference>
<gene>
    <name evidence="9" type="ORF">E3O11_00240</name>
    <name evidence="8" type="ORF">SAMN05216274_10453</name>
</gene>
<feature type="transmembrane region" description="Helical" evidence="6">
    <location>
        <begin position="279"/>
        <end position="299"/>
    </location>
</feature>
<feature type="transmembrane region" description="Helical" evidence="6">
    <location>
        <begin position="373"/>
        <end position="391"/>
    </location>
</feature>
<organism evidence="9 11">
    <name type="scientific">Cryobacterium levicorallinum</name>
    <dbReference type="NCBI Taxonomy" id="995038"/>
    <lineage>
        <taxon>Bacteria</taxon>
        <taxon>Bacillati</taxon>
        <taxon>Actinomycetota</taxon>
        <taxon>Actinomycetes</taxon>
        <taxon>Micrococcales</taxon>
        <taxon>Microbacteriaceae</taxon>
        <taxon>Cryobacterium</taxon>
    </lineage>
</organism>
<evidence type="ECO:0000256" key="6">
    <source>
        <dbReference type="SAM" id="Phobius"/>
    </source>
</evidence>
<dbReference type="InterPro" id="IPR036259">
    <property type="entry name" value="MFS_trans_sf"/>
</dbReference>
<keyword evidence="2" id="KW-1003">Cell membrane</keyword>
<dbReference type="AlphaFoldDB" id="A0A1I2ZHL6"/>
<feature type="transmembrane region" description="Helical" evidence="6">
    <location>
        <begin position="219"/>
        <end position="241"/>
    </location>
</feature>
<dbReference type="Pfam" id="PF07690">
    <property type="entry name" value="MFS_1"/>
    <property type="match status" value="1"/>
</dbReference>
<keyword evidence="10" id="KW-1185">Reference proteome</keyword>
<feature type="transmembrane region" description="Helical" evidence="6">
    <location>
        <begin position="347"/>
        <end position="367"/>
    </location>
</feature>
<proteinExistence type="predicted"/>
<reference evidence="8 10" key="1">
    <citation type="submission" date="2016-10" db="EMBL/GenBank/DDBJ databases">
        <authorList>
            <person name="Varghese N."/>
            <person name="Submissions S."/>
        </authorList>
    </citation>
    <scope>NUCLEOTIDE SEQUENCE [LARGE SCALE GENOMIC DNA]</scope>
    <source>
        <strain evidence="8 10">GMCC 1.11211</strain>
    </source>
</reference>
<feature type="transmembrane region" description="Helical" evidence="6">
    <location>
        <begin position="157"/>
        <end position="184"/>
    </location>
</feature>
<evidence type="ECO:0000256" key="5">
    <source>
        <dbReference type="ARBA" id="ARBA00023136"/>
    </source>
</evidence>
<dbReference type="GO" id="GO:0022857">
    <property type="term" value="F:transmembrane transporter activity"/>
    <property type="evidence" value="ECO:0007669"/>
    <property type="project" value="InterPro"/>
</dbReference>
<sequence length="411" mass="42683">MSLGRGFRQLWAGNAAGNLSDGLIFVAIPLLATSLTTDAILIAGLAAIYSAMRLLVVVPVGVYVDRYDRRTILWITNLSRASLLIMMAVLFAIGFGSVPLLYVVLAGVGILETAADNAALSILPSVVPANKLDQANSRISAAQLLADEFAGPPLGGLLFALGVAVPVLAAGGLYAAAGFFFLALPRRGVVNALPSPRRSVFREAADGARWLRGHRLLRGLAVVGGLASVAYMMPFSVLVLFAQQTLGLGSAGYGLILAVSALGGLVGSIITAPLRSRAGYGWTIVGSLCLGAASMFALAFVRIPWVAAALLTAYIVHSVVWGICVSSLRQRVVPEHLRGRVNASSKVLGLIGLTVGAALGGVLASSLSLSVPFLASGTLFICCGVIVWWLFRSELQASSDSDTALITARND</sequence>
<dbReference type="InterPro" id="IPR020846">
    <property type="entry name" value="MFS_dom"/>
</dbReference>
<reference evidence="9 11" key="2">
    <citation type="submission" date="2019-03" db="EMBL/GenBank/DDBJ databases">
        <title>Genomics of glacier-inhabiting Cryobacterium strains.</title>
        <authorList>
            <person name="Liu Q."/>
            <person name="Xin Y.-H."/>
        </authorList>
    </citation>
    <scope>NUCLEOTIDE SEQUENCE [LARGE SCALE GENOMIC DNA]</scope>
    <source>
        <strain evidence="9 11">Hh34</strain>
    </source>
</reference>
<feature type="transmembrane region" description="Helical" evidence="6">
    <location>
        <begin position="39"/>
        <end position="64"/>
    </location>
</feature>
<feature type="domain" description="Major facilitator superfamily (MFS) profile" evidence="7">
    <location>
        <begin position="6"/>
        <end position="395"/>
    </location>
</feature>
<evidence type="ECO:0000256" key="1">
    <source>
        <dbReference type="ARBA" id="ARBA00004651"/>
    </source>
</evidence>
<dbReference type="RefSeq" id="WP_092448776.1">
    <property type="nucleotide sequence ID" value="NZ_BKAC01000002.1"/>
</dbReference>
<feature type="transmembrane region" description="Helical" evidence="6">
    <location>
        <begin position="253"/>
        <end position="272"/>
    </location>
</feature>
<evidence type="ECO:0000256" key="4">
    <source>
        <dbReference type="ARBA" id="ARBA00022989"/>
    </source>
</evidence>
<feature type="transmembrane region" description="Helical" evidence="6">
    <location>
        <begin position="84"/>
        <end position="111"/>
    </location>
</feature>